<dbReference type="GO" id="GO:0016020">
    <property type="term" value="C:membrane"/>
    <property type="evidence" value="ECO:0007669"/>
    <property type="project" value="UniProtKB-SubCell"/>
</dbReference>
<dbReference type="GeneID" id="80348934"/>
<keyword evidence="8" id="KW-0833">Ubl conjugation pathway</keyword>
<evidence type="ECO:0000256" key="10">
    <source>
        <dbReference type="ARBA" id="ARBA00022989"/>
    </source>
</evidence>
<feature type="domain" description="E3 Ubiquitin ligase MUL1-like" evidence="13">
    <location>
        <begin position="97"/>
        <end position="251"/>
    </location>
</feature>
<evidence type="ECO:0000256" key="1">
    <source>
        <dbReference type="ARBA" id="ARBA00000900"/>
    </source>
</evidence>
<keyword evidence="4" id="KW-0808">Transferase</keyword>
<organism evidence="14 15">
    <name type="scientific">Nocardia wallacei</name>
    <dbReference type="NCBI Taxonomy" id="480035"/>
    <lineage>
        <taxon>Bacteria</taxon>
        <taxon>Bacillati</taxon>
        <taxon>Actinomycetota</taxon>
        <taxon>Actinomycetes</taxon>
        <taxon>Mycobacteriales</taxon>
        <taxon>Nocardiaceae</taxon>
        <taxon>Nocardia</taxon>
    </lineage>
</organism>
<dbReference type="EMBL" id="AP023396">
    <property type="protein sequence ID" value="BCK56704.1"/>
    <property type="molecule type" value="Genomic_DNA"/>
</dbReference>
<protein>
    <recommendedName>
        <fullName evidence="3">RING-type E3 ubiquitin transferase</fullName>
        <ecNumber evidence="3">2.3.2.27</ecNumber>
    </recommendedName>
</protein>
<dbReference type="RefSeq" id="WP_197986894.1">
    <property type="nucleotide sequence ID" value="NZ_AP023396.1"/>
</dbReference>
<evidence type="ECO:0000256" key="8">
    <source>
        <dbReference type="ARBA" id="ARBA00022786"/>
    </source>
</evidence>
<dbReference type="GO" id="GO:0061630">
    <property type="term" value="F:ubiquitin protein ligase activity"/>
    <property type="evidence" value="ECO:0007669"/>
    <property type="project" value="UniProtKB-EC"/>
</dbReference>
<keyword evidence="11 12" id="KW-0472">Membrane</keyword>
<evidence type="ECO:0000256" key="12">
    <source>
        <dbReference type="SAM" id="Phobius"/>
    </source>
</evidence>
<evidence type="ECO:0000256" key="6">
    <source>
        <dbReference type="ARBA" id="ARBA00022723"/>
    </source>
</evidence>
<evidence type="ECO:0000256" key="9">
    <source>
        <dbReference type="ARBA" id="ARBA00022833"/>
    </source>
</evidence>
<keyword evidence="9" id="KW-0862">Zinc</keyword>
<evidence type="ECO:0000313" key="15">
    <source>
        <dbReference type="Proteomes" id="UP000516173"/>
    </source>
</evidence>
<evidence type="ECO:0000256" key="3">
    <source>
        <dbReference type="ARBA" id="ARBA00012483"/>
    </source>
</evidence>
<comment type="subcellular location">
    <subcellularLocation>
        <location evidence="2">Membrane</location>
        <topology evidence="2">Multi-pass membrane protein</topology>
    </subcellularLocation>
</comment>
<comment type="catalytic activity">
    <reaction evidence="1">
        <text>S-ubiquitinyl-[E2 ubiquitin-conjugating enzyme]-L-cysteine + [acceptor protein]-L-lysine = [E2 ubiquitin-conjugating enzyme]-L-cysteine + N(6)-ubiquitinyl-[acceptor protein]-L-lysine.</text>
        <dbReference type="EC" id="2.3.2.27"/>
    </reaction>
</comment>
<dbReference type="GO" id="GO:0008270">
    <property type="term" value="F:zinc ion binding"/>
    <property type="evidence" value="ECO:0007669"/>
    <property type="project" value="UniProtKB-KW"/>
</dbReference>
<evidence type="ECO:0000259" key="13">
    <source>
        <dbReference type="Pfam" id="PF12483"/>
    </source>
</evidence>
<dbReference type="Pfam" id="PF12483">
    <property type="entry name" value="GIDE"/>
    <property type="match status" value="1"/>
</dbReference>
<name>A0A7G1KU69_9NOCA</name>
<gene>
    <name evidence="14" type="ORF">NWFMUON74_44760</name>
</gene>
<evidence type="ECO:0000256" key="4">
    <source>
        <dbReference type="ARBA" id="ARBA00022679"/>
    </source>
</evidence>
<keyword evidence="10 12" id="KW-1133">Transmembrane helix</keyword>
<reference evidence="14 15" key="1">
    <citation type="submission" date="2020-08" db="EMBL/GenBank/DDBJ databases">
        <title>Genome Sequencing of Nocardia wallacei strain FMUON74 and assembly.</title>
        <authorList>
            <person name="Toyokawa M."/>
            <person name="Uesaka K."/>
        </authorList>
    </citation>
    <scope>NUCLEOTIDE SEQUENCE [LARGE SCALE GENOMIC DNA]</scope>
    <source>
        <strain evidence="14 15">FMUON74</strain>
    </source>
</reference>
<evidence type="ECO:0000256" key="11">
    <source>
        <dbReference type="ARBA" id="ARBA00023136"/>
    </source>
</evidence>
<keyword evidence="5 12" id="KW-0812">Transmembrane</keyword>
<evidence type="ECO:0000256" key="5">
    <source>
        <dbReference type="ARBA" id="ARBA00022692"/>
    </source>
</evidence>
<evidence type="ECO:0000256" key="2">
    <source>
        <dbReference type="ARBA" id="ARBA00004141"/>
    </source>
</evidence>
<evidence type="ECO:0000256" key="7">
    <source>
        <dbReference type="ARBA" id="ARBA00022771"/>
    </source>
</evidence>
<feature type="transmembrane region" description="Helical" evidence="12">
    <location>
        <begin position="240"/>
        <end position="263"/>
    </location>
</feature>
<evidence type="ECO:0000313" key="14">
    <source>
        <dbReference type="EMBL" id="BCK56704.1"/>
    </source>
</evidence>
<dbReference type="KEGG" id="nwl:NWFMUON74_44760"/>
<accession>A0A7G1KU69</accession>
<proteinExistence type="predicted"/>
<dbReference type="AlphaFoldDB" id="A0A7G1KU69"/>
<dbReference type="GO" id="GO:0016567">
    <property type="term" value="P:protein ubiquitination"/>
    <property type="evidence" value="ECO:0007669"/>
    <property type="project" value="InterPro"/>
</dbReference>
<sequence length="264" mass="29437">MWWFIATAGLLAAAGAGMFQLHRTRARLVAMTVAERLSIPELEQFREVSDELGARGGFRRISEVTGVAHPHPDGPLQAELSRAECVWYRYRVERHYEEFRYRDGKRERKRRTEKVAEHTSWQGFAVIDDEGRTLGVDPGGTDPDHAVKTVDRFEPYRENSSGDLLGGILDRVLGGGDGTIGYKYTEWIIPVGQRLYILGEVHDRSGPLMIGKPGASGHFVISTRTAQQLRDEAATYHARWRLVVLAGALLGLITLVAGVVDIVM</sequence>
<keyword evidence="7" id="KW-0863">Zinc-finger</keyword>
<keyword evidence="6" id="KW-0479">Metal-binding</keyword>
<dbReference type="EC" id="2.3.2.27" evidence="3"/>
<dbReference type="Proteomes" id="UP000516173">
    <property type="component" value="Chromosome"/>
</dbReference>
<dbReference type="InterPro" id="IPR022170">
    <property type="entry name" value="MUL1-like"/>
</dbReference>
<keyword evidence="15" id="KW-1185">Reference proteome</keyword>